<evidence type="ECO:0000256" key="1">
    <source>
        <dbReference type="SAM" id="MobiDB-lite"/>
    </source>
</evidence>
<name>A0ABY3PJC3_9CYAN</name>
<proteinExistence type="predicted"/>
<organism evidence="2 3">
    <name type="scientific">Gloeobacter morelensis MG652769</name>
    <dbReference type="NCBI Taxonomy" id="2781736"/>
    <lineage>
        <taxon>Bacteria</taxon>
        <taxon>Bacillati</taxon>
        <taxon>Cyanobacteriota</taxon>
        <taxon>Cyanophyceae</taxon>
        <taxon>Gloeobacterales</taxon>
        <taxon>Gloeobacteraceae</taxon>
        <taxon>Gloeobacter</taxon>
        <taxon>Gloeobacter morelensis</taxon>
    </lineage>
</organism>
<accession>A0ABY3PJC3</accession>
<dbReference type="Proteomes" id="UP001054846">
    <property type="component" value="Chromosome"/>
</dbReference>
<gene>
    <name evidence="2" type="ORF">ISF26_18335</name>
</gene>
<evidence type="ECO:0008006" key="4">
    <source>
        <dbReference type="Google" id="ProtNLM"/>
    </source>
</evidence>
<keyword evidence="3" id="KW-1185">Reference proteome</keyword>
<feature type="region of interest" description="Disordered" evidence="1">
    <location>
        <begin position="150"/>
        <end position="169"/>
    </location>
</feature>
<sequence length="199" mass="21482">MEWAWGMAIGGWAALAQVQPEAACSGLPIETYVAARGESAAAIARARALKIETLLGANPAIQKRPVRQGDALVILPRDGILYRPEPGEGFPEVAARFRVRGEVLFEMNGCRMGERLFVPGVLWKPPAAPVADAPPPAAVKGVPTLLQLPPPPALPPLPRRPSPKNKARSRVSMTAPWFARQHVKIWQTLYSTALTSIYG</sequence>
<protein>
    <recommendedName>
        <fullName evidence="4">LysM domain-containing protein</fullName>
    </recommendedName>
</protein>
<evidence type="ECO:0000313" key="3">
    <source>
        <dbReference type="Proteomes" id="UP001054846"/>
    </source>
</evidence>
<feature type="compositionally biased region" description="Pro residues" evidence="1">
    <location>
        <begin position="150"/>
        <end position="160"/>
    </location>
</feature>
<reference evidence="2 3" key="1">
    <citation type="journal article" date="2021" name="Genome Biol. Evol.">
        <title>Complete Genome Sequencing of a Novel Gloeobacter Species from a Waterfall Cave in Mexico.</title>
        <authorList>
            <person name="Saw J.H."/>
            <person name="Cardona T."/>
            <person name="Montejano G."/>
        </authorList>
    </citation>
    <scope>NUCLEOTIDE SEQUENCE [LARGE SCALE GENOMIC DNA]</scope>
    <source>
        <strain evidence="2">MG652769</strain>
    </source>
</reference>
<evidence type="ECO:0000313" key="2">
    <source>
        <dbReference type="EMBL" id="UFP93719.1"/>
    </source>
</evidence>
<dbReference type="EMBL" id="CP063845">
    <property type="protein sequence ID" value="UFP93719.1"/>
    <property type="molecule type" value="Genomic_DNA"/>
</dbReference>